<keyword evidence="2" id="KW-1185">Reference proteome</keyword>
<organism evidence="3">
    <name type="scientific">Brugia timori</name>
    <dbReference type="NCBI Taxonomy" id="42155"/>
    <lineage>
        <taxon>Eukaryota</taxon>
        <taxon>Metazoa</taxon>
        <taxon>Ecdysozoa</taxon>
        <taxon>Nematoda</taxon>
        <taxon>Chromadorea</taxon>
        <taxon>Rhabditida</taxon>
        <taxon>Spirurina</taxon>
        <taxon>Spiruromorpha</taxon>
        <taxon>Filarioidea</taxon>
        <taxon>Onchocercidae</taxon>
        <taxon>Brugia</taxon>
    </lineage>
</organism>
<protein>
    <submittedName>
        <fullName evidence="3">ABC transporter ATP-binding protein</fullName>
    </submittedName>
</protein>
<gene>
    <name evidence="1" type="ORF">BTMF_LOCUS6618</name>
</gene>
<evidence type="ECO:0000313" key="1">
    <source>
        <dbReference type="EMBL" id="VDO22262.1"/>
    </source>
</evidence>
<evidence type="ECO:0000313" key="2">
    <source>
        <dbReference type="Proteomes" id="UP000280834"/>
    </source>
</evidence>
<reference evidence="3" key="1">
    <citation type="submission" date="2017-02" db="UniProtKB">
        <authorList>
            <consortium name="WormBaseParasite"/>
        </authorList>
    </citation>
    <scope>IDENTIFICATION</scope>
</reference>
<dbReference type="AlphaFoldDB" id="A0A0R3QLJ8"/>
<reference evidence="1 2" key="2">
    <citation type="submission" date="2018-11" db="EMBL/GenBank/DDBJ databases">
        <authorList>
            <consortium name="Pathogen Informatics"/>
        </authorList>
    </citation>
    <scope>NUCLEOTIDE SEQUENCE [LARGE SCALE GENOMIC DNA]</scope>
</reference>
<name>A0A0R3QLJ8_9BILA</name>
<dbReference type="EMBL" id="UZAG01015655">
    <property type="protein sequence ID" value="VDO22262.1"/>
    <property type="molecule type" value="Genomic_DNA"/>
</dbReference>
<sequence>MIIELMNGLKLPAEELLQLPSRIPLSMLPLDMRVSVVSNVCFIVADG</sequence>
<proteinExistence type="predicted"/>
<dbReference type="WBParaSite" id="BTMF_0000856701-mRNA-1">
    <property type="protein sequence ID" value="BTMF_0000856701-mRNA-1"/>
    <property type="gene ID" value="BTMF_0000856701"/>
</dbReference>
<dbReference type="Proteomes" id="UP000280834">
    <property type="component" value="Unassembled WGS sequence"/>
</dbReference>
<accession>A0A0R3QLJ8</accession>
<evidence type="ECO:0000313" key="3">
    <source>
        <dbReference type="WBParaSite" id="BTMF_0000856701-mRNA-1"/>
    </source>
</evidence>